<proteinExistence type="predicted"/>
<dbReference type="EMBL" id="BK032706">
    <property type="protein sequence ID" value="DAF56025.1"/>
    <property type="molecule type" value="Genomic_DNA"/>
</dbReference>
<accession>A0A8S5SYD4</accession>
<evidence type="ECO:0000313" key="1">
    <source>
        <dbReference type="EMBL" id="DAF56025.1"/>
    </source>
</evidence>
<protein>
    <submittedName>
        <fullName evidence="1">Tail protein</fullName>
    </submittedName>
</protein>
<organism evidence="1">
    <name type="scientific">Siphoviridae sp. ctOXk3</name>
    <dbReference type="NCBI Taxonomy" id="2827861"/>
    <lineage>
        <taxon>Viruses</taxon>
        <taxon>Duplodnaviria</taxon>
        <taxon>Heunggongvirae</taxon>
        <taxon>Uroviricota</taxon>
        <taxon>Caudoviricetes</taxon>
    </lineage>
</organism>
<reference evidence="1" key="1">
    <citation type="journal article" date="2021" name="Proc. Natl. Acad. Sci. U.S.A.">
        <title>A Catalog of Tens of Thousands of Viruses from Human Metagenomes Reveals Hidden Associations with Chronic Diseases.</title>
        <authorList>
            <person name="Tisza M.J."/>
            <person name="Buck C.B."/>
        </authorList>
    </citation>
    <scope>NUCLEOTIDE SEQUENCE</scope>
    <source>
        <strain evidence="1">CtOXk3</strain>
    </source>
</reference>
<name>A0A8S5SYD4_9CAUD</name>
<sequence>MPIITRIIRFLRIGVGISDTDVEYADSTSSTVAPNTGWQTTAPKWQNGHFIWSRTRIYYTNGQEKISNPVCLPSGKGVVSIVEQYYQSASSSILTGGTWVSNKAPAYVEGKFIWTRSVITYTDGSSTATDAVCVTGSKGDKGDKGDKGSTGSVLRGPQLWNTCINGYRFEAGGEGEEWKDTVFYNGYTYSCIKTHVKTADNYPGSAADLNNHYWRLGQSIELLIAHIILTQYQMVENLGVRTIEMKDKDGNIVFKAKDGDLVCKGGNFENITASGNFKSRNEKTWNEIEMNADKGYLVMRGPTSVNDDNWDLPSSIAEMTDLFKVKFESDGDTLSRIATMDLFGFGGRKRVNIDPEFGLRIYSNEGTDDESHLFLGKDSIDYSDGLGHVYHSDWNSLLKKYYK</sequence>